<dbReference type="SUPFAM" id="SSF51735">
    <property type="entry name" value="NAD(P)-binding Rossmann-fold domains"/>
    <property type="match status" value="1"/>
</dbReference>
<reference evidence="1 2" key="1">
    <citation type="submission" date="2018-05" db="EMBL/GenBank/DDBJ databases">
        <title>Genomic Encyclopedia of Type Strains, Phase IV (KMG-IV): sequencing the most valuable type-strain genomes for metagenomic binning, comparative biology and taxonomic classification.</title>
        <authorList>
            <person name="Goeker M."/>
        </authorList>
    </citation>
    <scope>NUCLEOTIDE SEQUENCE [LARGE SCALE GENOMIC DNA]</scope>
    <source>
        <strain evidence="1 2">DSM 19579</strain>
    </source>
</reference>
<dbReference type="Gene3D" id="3.40.50.720">
    <property type="entry name" value="NAD(P)-binding Rossmann-like Domain"/>
    <property type="match status" value="1"/>
</dbReference>
<proteinExistence type="predicted"/>
<dbReference type="Proteomes" id="UP000246744">
    <property type="component" value="Unassembled WGS sequence"/>
</dbReference>
<dbReference type="OrthoDB" id="9812470at2"/>
<sequence>MRALIGYTGFVGSTLNKQTKFDDLYRSSNISEISGRNYDLIVCAGAPGQKWLANKEPENDLRNIYNLIEQLKCVSCRQFVLISTVDVFQNPEGVDEKTVIDIHSLHAYGLNRYTLERYVSDNFKNHLIIRLPGLVGPGLRKNIIYDLLNENNLEKINSTDSFQFYPMVNLWFDIQKALLNKISLLHLTAEPITVAEVAQNCFNQSFNNKLERAALNYDMHTIHAKIFGGENGYTCSKKETILAIRAYVQSENTVIYDRGN</sequence>
<dbReference type="InterPro" id="IPR036291">
    <property type="entry name" value="NAD(P)-bd_dom_sf"/>
</dbReference>
<evidence type="ECO:0000313" key="1">
    <source>
        <dbReference type="EMBL" id="PWW11556.1"/>
    </source>
</evidence>
<accession>A0A317QAE5</accession>
<dbReference type="AlphaFoldDB" id="A0A317QAE5"/>
<dbReference type="EMBL" id="QGTS01000002">
    <property type="protein sequence ID" value="PWW11556.1"/>
    <property type="molecule type" value="Genomic_DNA"/>
</dbReference>
<organism evidence="1 2">
    <name type="scientific">Mangrovibacter plantisponsor</name>
    <dbReference type="NCBI Taxonomy" id="451513"/>
    <lineage>
        <taxon>Bacteria</taxon>
        <taxon>Pseudomonadati</taxon>
        <taxon>Pseudomonadota</taxon>
        <taxon>Gammaproteobacteria</taxon>
        <taxon>Enterobacterales</taxon>
        <taxon>Enterobacteriaceae</taxon>
        <taxon>Mangrovibacter</taxon>
    </lineage>
</organism>
<dbReference type="RefSeq" id="WP_110024861.1">
    <property type="nucleotide sequence ID" value="NZ_QGTS01000002.1"/>
</dbReference>
<comment type="caution">
    <text evidence="1">The sequence shown here is derived from an EMBL/GenBank/DDBJ whole genome shotgun (WGS) entry which is preliminary data.</text>
</comment>
<name>A0A317QAE5_9ENTR</name>
<evidence type="ECO:0008006" key="3">
    <source>
        <dbReference type="Google" id="ProtNLM"/>
    </source>
</evidence>
<gene>
    <name evidence="1" type="ORF">DES37_102162</name>
</gene>
<keyword evidence="2" id="KW-1185">Reference proteome</keyword>
<evidence type="ECO:0000313" key="2">
    <source>
        <dbReference type="Proteomes" id="UP000246744"/>
    </source>
</evidence>
<protein>
    <recommendedName>
        <fullName evidence="3">Nucleoside-diphosphate-sugar epimerase</fullName>
    </recommendedName>
</protein>